<dbReference type="AlphaFoldDB" id="A0AAU8JBT2"/>
<dbReference type="RefSeq" id="WP_255353138.1">
    <property type="nucleotide sequence ID" value="NZ_CP159837.1"/>
</dbReference>
<protein>
    <recommendedName>
        <fullName evidence="3">DUF3149 domain-containing protein</fullName>
    </recommendedName>
</protein>
<evidence type="ECO:0008006" key="3">
    <source>
        <dbReference type="Google" id="ProtNLM"/>
    </source>
</evidence>
<reference evidence="2" key="1">
    <citation type="submission" date="2024-07" db="EMBL/GenBank/DDBJ databases">
        <authorList>
            <person name="Kim Y.J."/>
            <person name="Jeong J.Y."/>
        </authorList>
    </citation>
    <scope>NUCLEOTIDE SEQUENCE</scope>
    <source>
        <strain evidence="2">GIHE-MW2</strain>
    </source>
</reference>
<gene>
    <name evidence="2" type="ORF">ABWT76_004991</name>
</gene>
<evidence type="ECO:0000256" key="1">
    <source>
        <dbReference type="SAM" id="Phobius"/>
    </source>
</evidence>
<feature type="transmembrane region" description="Helical" evidence="1">
    <location>
        <begin position="14"/>
        <end position="36"/>
    </location>
</feature>
<organism evidence="2">
    <name type="scientific">Planktothricoides raciborskii GIHE-MW2</name>
    <dbReference type="NCBI Taxonomy" id="2792601"/>
    <lineage>
        <taxon>Bacteria</taxon>
        <taxon>Bacillati</taxon>
        <taxon>Cyanobacteriota</taxon>
        <taxon>Cyanophyceae</taxon>
        <taxon>Oscillatoriophycideae</taxon>
        <taxon>Oscillatoriales</taxon>
        <taxon>Oscillatoriaceae</taxon>
        <taxon>Planktothricoides</taxon>
    </lineage>
</organism>
<keyword evidence="1" id="KW-1133">Transmembrane helix</keyword>
<evidence type="ECO:0000313" key="2">
    <source>
        <dbReference type="EMBL" id="XCM36244.1"/>
    </source>
</evidence>
<keyword evidence="1" id="KW-0472">Membrane</keyword>
<keyword evidence="1" id="KW-0812">Transmembrane</keyword>
<accession>A0AAU8JBT2</accession>
<proteinExistence type="predicted"/>
<name>A0AAU8JBT2_9CYAN</name>
<dbReference type="EMBL" id="CP159837">
    <property type="protein sequence ID" value="XCM36244.1"/>
    <property type="molecule type" value="Genomic_DNA"/>
</dbReference>
<sequence>MQRPLMEITELENWIAGGLAIALFLGGMLMMFTTVFTSKK</sequence>